<sequence>MLWNIRYQPVILDEYVDQKAEYLFYPAMSRFQRLYTKGLSKRLDPHGVKPGYLEVFFRLWEGDGITQKTLHESLDVEQATLSNTLKRMERDGFLTCERNPRDRRQSIIVLSDTGAGLRKLVLAAIDDLQKVVNHRLSINDRRYFRRILTQMNDQLVSDLDDATLVLLDEVNEDDGMVMLVDEIKK</sequence>
<evidence type="ECO:0000313" key="6">
    <source>
        <dbReference type="Proteomes" id="UP000007845"/>
    </source>
</evidence>
<dbReference type="SMART" id="SM00347">
    <property type="entry name" value="HTH_MARR"/>
    <property type="match status" value="1"/>
</dbReference>
<keyword evidence="6" id="KW-1185">Reference proteome</keyword>
<dbReference type="InterPro" id="IPR036390">
    <property type="entry name" value="WH_DNA-bd_sf"/>
</dbReference>
<keyword evidence="1" id="KW-0805">Transcription regulation</keyword>
<dbReference type="PANTHER" id="PTHR42756:SF1">
    <property type="entry name" value="TRANSCRIPTIONAL REPRESSOR OF EMRAB OPERON"/>
    <property type="match status" value="1"/>
</dbReference>
<name>F0JIN3_9BACT</name>
<dbReference type="Proteomes" id="UP000007845">
    <property type="component" value="Chromosome"/>
</dbReference>
<evidence type="ECO:0000256" key="3">
    <source>
        <dbReference type="ARBA" id="ARBA00023163"/>
    </source>
</evidence>
<keyword evidence="2" id="KW-0238">DNA-binding</keyword>
<dbReference type="PANTHER" id="PTHR42756">
    <property type="entry name" value="TRANSCRIPTIONAL REGULATOR, MARR"/>
    <property type="match status" value="1"/>
</dbReference>
<dbReference type="InterPro" id="IPR023187">
    <property type="entry name" value="Tscrpt_reg_MarR-type_CS"/>
</dbReference>
<proteinExistence type="predicted"/>
<evidence type="ECO:0000313" key="5">
    <source>
        <dbReference type="EMBL" id="EGB15467.1"/>
    </source>
</evidence>
<dbReference type="PROSITE" id="PS50995">
    <property type="entry name" value="HTH_MARR_2"/>
    <property type="match status" value="1"/>
</dbReference>
<dbReference type="GO" id="GO:0003677">
    <property type="term" value="F:DNA binding"/>
    <property type="evidence" value="ECO:0007669"/>
    <property type="project" value="UniProtKB-KW"/>
</dbReference>
<dbReference type="GO" id="GO:0003700">
    <property type="term" value="F:DNA-binding transcription factor activity"/>
    <property type="evidence" value="ECO:0007669"/>
    <property type="project" value="InterPro"/>
</dbReference>
<evidence type="ECO:0000259" key="4">
    <source>
        <dbReference type="PROSITE" id="PS50995"/>
    </source>
</evidence>
<dbReference type="SUPFAM" id="SSF46785">
    <property type="entry name" value="Winged helix' DNA-binding domain"/>
    <property type="match status" value="1"/>
</dbReference>
<dbReference type="eggNOG" id="COG1846">
    <property type="taxonomic scope" value="Bacteria"/>
</dbReference>
<dbReference type="Pfam" id="PF01047">
    <property type="entry name" value="MarR"/>
    <property type="match status" value="1"/>
</dbReference>
<dbReference type="InterPro" id="IPR036388">
    <property type="entry name" value="WH-like_DNA-bd_sf"/>
</dbReference>
<dbReference type="HOGENOM" id="CLU_083287_18_7_7"/>
<accession>F0JIN3</accession>
<dbReference type="SMR" id="F0JIN3"/>
<feature type="domain" description="HTH marR-type" evidence="4">
    <location>
        <begin position="21"/>
        <end position="153"/>
    </location>
</feature>
<evidence type="ECO:0000256" key="2">
    <source>
        <dbReference type="ARBA" id="ARBA00023125"/>
    </source>
</evidence>
<gene>
    <name evidence="5" type="ORF">DND132_2263</name>
</gene>
<reference evidence="5 6" key="1">
    <citation type="journal article" date="2011" name="J. Bacteriol.">
        <title>Genome sequence of the mercury-methylating strain Desulfovibrio desulfuricans ND132.</title>
        <authorList>
            <person name="Brown S.D."/>
            <person name="Gilmour C.C."/>
            <person name="Kucken A.M."/>
            <person name="Wall J.D."/>
            <person name="Elias D.A."/>
            <person name="Brandt C.C."/>
            <person name="Podar M."/>
            <person name="Chertkov O."/>
            <person name="Held B."/>
            <person name="Bruce D.C."/>
            <person name="Detter J.C."/>
            <person name="Tapia R."/>
            <person name="Han C.S."/>
            <person name="Goodwin L.A."/>
            <person name="Cheng J.F."/>
            <person name="Pitluck S."/>
            <person name="Woyke T."/>
            <person name="Mikhailova N."/>
            <person name="Ivanova N.N."/>
            <person name="Han J."/>
            <person name="Lucas S."/>
            <person name="Lapidus A.L."/>
            <person name="Land M.L."/>
            <person name="Hauser L.J."/>
            <person name="Palumbo A.V."/>
        </authorList>
    </citation>
    <scope>NUCLEOTIDE SEQUENCE [LARGE SCALE GENOMIC DNA]</scope>
    <source>
        <strain evidence="5 6">ND132</strain>
    </source>
</reference>
<dbReference type="KEGG" id="ddn:DND132_2263"/>
<dbReference type="EMBL" id="CP003220">
    <property type="protein sequence ID" value="EGB15467.1"/>
    <property type="molecule type" value="Genomic_DNA"/>
</dbReference>
<dbReference type="STRING" id="641491.DND132_2263"/>
<dbReference type="PROSITE" id="PS01117">
    <property type="entry name" value="HTH_MARR_1"/>
    <property type="match status" value="1"/>
</dbReference>
<dbReference type="AlphaFoldDB" id="F0JIN3"/>
<evidence type="ECO:0000256" key="1">
    <source>
        <dbReference type="ARBA" id="ARBA00023015"/>
    </source>
</evidence>
<protein>
    <submittedName>
        <fullName evidence="5">Regulatory protein MarR</fullName>
    </submittedName>
</protein>
<dbReference type="InterPro" id="IPR000835">
    <property type="entry name" value="HTH_MarR-typ"/>
</dbReference>
<keyword evidence="3" id="KW-0804">Transcription</keyword>
<dbReference type="RefSeq" id="WP_014322893.1">
    <property type="nucleotide sequence ID" value="NC_016803.1"/>
</dbReference>
<dbReference type="Gene3D" id="1.10.10.10">
    <property type="entry name" value="Winged helix-like DNA-binding domain superfamily/Winged helix DNA-binding domain"/>
    <property type="match status" value="1"/>
</dbReference>
<organism evidence="5 6">
    <name type="scientific">Pseudodesulfovibrio mercurii</name>
    <dbReference type="NCBI Taxonomy" id="641491"/>
    <lineage>
        <taxon>Bacteria</taxon>
        <taxon>Pseudomonadati</taxon>
        <taxon>Thermodesulfobacteriota</taxon>
        <taxon>Desulfovibrionia</taxon>
        <taxon>Desulfovibrionales</taxon>
        <taxon>Desulfovibrionaceae</taxon>
    </lineage>
</organism>